<dbReference type="Proteomes" id="UP000034727">
    <property type="component" value="Unassembled WGS sequence"/>
</dbReference>
<protein>
    <submittedName>
        <fullName evidence="1">Heptapeptide repeat protein</fullName>
    </submittedName>
</protein>
<proteinExistence type="predicted"/>
<sequence>MPKKQQNKKTQKPTLKYLGVMLERMDSRIEIVLEGHAVLDGKIDVLDQKVETIDQKFEIKLDTLNDKIDAVNGGVEDIKTEMNCKFDLVFDELHIIKNELKEKVGRDEFVLLEKRVSML</sequence>
<evidence type="ECO:0000313" key="1">
    <source>
        <dbReference type="EMBL" id="KKU14735.1"/>
    </source>
</evidence>
<organism evidence="1 2">
    <name type="scientific">Candidatus Jorgensenbacteria bacterium GW2011_GWA2_45_9</name>
    <dbReference type="NCBI Taxonomy" id="1618663"/>
    <lineage>
        <taxon>Bacteria</taxon>
        <taxon>Candidatus Joergenseniibacteriota</taxon>
    </lineage>
</organism>
<accession>A0A0G1R1H0</accession>
<name>A0A0G1R1H0_9BACT</name>
<reference evidence="1 2" key="1">
    <citation type="journal article" date="2015" name="Nature">
        <title>rRNA introns, odd ribosomes, and small enigmatic genomes across a large radiation of phyla.</title>
        <authorList>
            <person name="Brown C.T."/>
            <person name="Hug L.A."/>
            <person name="Thomas B.C."/>
            <person name="Sharon I."/>
            <person name="Castelle C.J."/>
            <person name="Singh A."/>
            <person name="Wilkins M.J."/>
            <person name="Williams K.H."/>
            <person name="Banfield J.F."/>
        </authorList>
    </citation>
    <scope>NUCLEOTIDE SEQUENCE [LARGE SCALE GENOMIC DNA]</scope>
</reference>
<evidence type="ECO:0000313" key="2">
    <source>
        <dbReference type="Proteomes" id="UP000034727"/>
    </source>
</evidence>
<comment type="caution">
    <text evidence="1">The sequence shown here is derived from an EMBL/GenBank/DDBJ whole genome shotgun (WGS) entry which is preliminary data.</text>
</comment>
<dbReference type="EMBL" id="LCLJ01000017">
    <property type="protein sequence ID" value="KKU14735.1"/>
    <property type="molecule type" value="Genomic_DNA"/>
</dbReference>
<dbReference type="AlphaFoldDB" id="A0A0G1R1H0"/>
<gene>
    <name evidence="1" type="ORF">UX22_C0017G0002</name>
</gene>